<evidence type="ECO:0000313" key="2">
    <source>
        <dbReference type="EMBL" id="KAF9065732.1"/>
    </source>
</evidence>
<accession>A0A9P5U4J7</accession>
<sequence length="425" mass="48307">MGILWGILSLVRYSIFAQRAYTPVETFCAPIWKLPNELMLLIFQKLCHDSLLSETNLAMEQPTPLPLLLSAVCYTWRCIMLDNPTLWSIIHVAFTEASDSKPNGRAIHIFLERSKSAPLMIFLQLPSPLSSKMTIQHPAFQALIHEAPRWRLLRLIGDFGILRNDHPTRMVESLPKLKVLFLQNREAPDTLLNFQVVPMPKLSRAIVVTSRSAIDLQSNLPWTQLTMLRLQGPHNIPALVQLCPKLTQLELILDSELGKALPINPAVIRHNHVKILSLWLTNDPDMPKVLEKALDVLDFPSLDTLVVKCLGRVSLGYGPALEIVDKFIQRSSFTLSEFALHDFYIFHDFHTSYLAFLTILNHSPSITRLIIFDPSRSSKAQDLIDFFLRSGMMGNPLPNLQTVDFWTYKKDCNDLQMDLIVIGSL</sequence>
<feature type="signal peptide" evidence="1">
    <location>
        <begin position="1"/>
        <end position="17"/>
    </location>
</feature>
<proteinExistence type="predicted"/>
<comment type="caution">
    <text evidence="2">The sequence shown here is derived from an EMBL/GenBank/DDBJ whole genome shotgun (WGS) entry which is preliminary data.</text>
</comment>
<protein>
    <recommendedName>
        <fullName evidence="4">F-box domain-containing protein</fullName>
    </recommendedName>
</protein>
<organism evidence="2 3">
    <name type="scientific">Rhodocollybia butyracea</name>
    <dbReference type="NCBI Taxonomy" id="206335"/>
    <lineage>
        <taxon>Eukaryota</taxon>
        <taxon>Fungi</taxon>
        <taxon>Dikarya</taxon>
        <taxon>Basidiomycota</taxon>
        <taxon>Agaricomycotina</taxon>
        <taxon>Agaricomycetes</taxon>
        <taxon>Agaricomycetidae</taxon>
        <taxon>Agaricales</taxon>
        <taxon>Marasmiineae</taxon>
        <taxon>Omphalotaceae</taxon>
        <taxon>Rhodocollybia</taxon>
    </lineage>
</organism>
<name>A0A9P5U4J7_9AGAR</name>
<dbReference type="EMBL" id="JADNRY010000099">
    <property type="protein sequence ID" value="KAF9065732.1"/>
    <property type="molecule type" value="Genomic_DNA"/>
</dbReference>
<gene>
    <name evidence="2" type="ORF">BDP27DRAFT_1404725</name>
</gene>
<feature type="chain" id="PRO_5040119327" description="F-box domain-containing protein" evidence="1">
    <location>
        <begin position="18"/>
        <end position="425"/>
    </location>
</feature>
<reference evidence="2" key="1">
    <citation type="submission" date="2020-11" db="EMBL/GenBank/DDBJ databases">
        <authorList>
            <consortium name="DOE Joint Genome Institute"/>
            <person name="Ahrendt S."/>
            <person name="Riley R."/>
            <person name="Andreopoulos W."/>
            <person name="Labutti K."/>
            <person name="Pangilinan J."/>
            <person name="Ruiz-Duenas F.J."/>
            <person name="Barrasa J.M."/>
            <person name="Sanchez-Garcia M."/>
            <person name="Camarero S."/>
            <person name="Miyauchi S."/>
            <person name="Serrano A."/>
            <person name="Linde D."/>
            <person name="Babiker R."/>
            <person name="Drula E."/>
            <person name="Ayuso-Fernandez I."/>
            <person name="Pacheco R."/>
            <person name="Padilla G."/>
            <person name="Ferreira P."/>
            <person name="Barriuso J."/>
            <person name="Kellner H."/>
            <person name="Castanera R."/>
            <person name="Alfaro M."/>
            <person name="Ramirez L."/>
            <person name="Pisabarro A.G."/>
            <person name="Kuo A."/>
            <person name="Tritt A."/>
            <person name="Lipzen A."/>
            <person name="He G."/>
            <person name="Yan M."/>
            <person name="Ng V."/>
            <person name="Cullen D."/>
            <person name="Martin F."/>
            <person name="Rosso M.-N."/>
            <person name="Henrissat B."/>
            <person name="Hibbett D."/>
            <person name="Martinez A.T."/>
            <person name="Grigoriev I.V."/>
        </authorList>
    </citation>
    <scope>NUCLEOTIDE SEQUENCE</scope>
    <source>
        <strain evidence="2">AH 40177</strain>
    </source>
</reference>
<dbReference type="AlphaFoldDB" id="A0A9P5U4J7"/>
<dbReference type="Proteomes" id="UP000772434">
    <property type="component" value="Unassembled WGS sequence"/>
</dbReference>
<evidence type="ECO:0000256" key="1">
    <source>
        <dbReference type="SAM" id="SignalP"/>
    </source>
</evidence>
<keyword evidence="3" id="KW-1185">Reference proteome</keyword>
<evidence type="ECO:0000313" key="3">
    <source>
        <dbReference type="Proteomes" id="UP000772434"/>
    </source>
</evidence>
<keyword evidence="1" id="KW-0732">Signal</keyword>
<evidence type="ECO:0008006" key="4">
    <source>
        <dbReference type="Google" id="ProtNLM"/>
    </source>
</evidence>
<dbReference type="OrthoDB" id="2269034at2759"/>